<proteinExistence type="predicted"/>
<dbReference type="Proteomes" id="UP000269396">
    <property type="component" value="Unassembled WGS sequence"/>
</dbReference>
<feature type="transmembrane region" description="Helical" evidence="1">
    <location>
        <begin position="32"/>
        <end position="63"/>
    </location>
</feature>
<gene>
    <name evidence="2" type="ORF">SMTD_LOCUS9363</name>
</gene>
<sequence>MHISSVRDECSSVGADERSILVVSGLSKRESIIMLGLLLLPIVVVLLLPVLIVRVIVVLFIIVGDDDVSKISLLALVIPDILVPSKQDNLSTNDC</sequence>
<evidence type="ECO:0000313" key="3">
    <source>
        <dbReference type="Proteomes" id="UP000269396"/>
    </source>
</evidence>
<reference evidence="2 3" key="1">
    <citation type="submission" date="2018-11" db="EMBL/GenBank/DDBJ databases">
        <authorList>
            <consortium name="Pathogen Informatics"/>
        </authorList>
    </citation>
    <scope>NUCLEOTIDE SEQUENCE [LARGE SCALE GENOMIC DNA]</scope>
    <source>
        <strain>Denwood</strain>
        <strain evidence="3">Zambia</strain>
    </source>
</reference>
<protein>
    <submittedName>
        <fullName evidence="2">Uncharacterized protein</fullName>
    </submittedName>
</protein>
<keyword evidence="1" id="KW-0812">Transmembrane</keyword>
<name>A0A3P8DZJ1_9TREM</name>
<keyword evidence="1" id="KW-0472">Membrane</keyword>
<evidence type="ECO:0000313" key="2">
    <source>
        <dbReference type="EMBL" id="VDP49481.1"/>
    </source>
</evidence>
<dbReference type="AlphaFoldDB" id="A0A3P8DZJ1"/>
<dbReference type="EMBL" id="UZAL01029648">
    <property type="protein sequence ID" value="VDP49481.1"/>
    <property type="molecule type" value="Genomic_DNA"/>
</dbReference>
<evidence type="ECO:0000256" key="1">
    <source>
        <dbReference type="SAM" id="Phobius"/>
    </source>
</evidence>
<accession>A0A3P8DZJ1</accession>
<keyword evidence="1" id="KW-1133">Transmembrane helix</keyword>
<organism evidence="2 3">
    <name type="scientific">Schistosoma mattheei</name>
    <dbReference type="NCBI Taxonomy" id="31246"/>
    <lineage>
        <taxon>Eukaryota</taxon>
        <taxon>Metazoa</taxon>
        <taxon>Spiralia</taxon>
        <taxon>Lophotrochozoa</taxon>
        <taxon>Platyhelminthes</taxon>
        <taxon>Trematoda</taxon>
        <taxon>Digenea</taxon>
        <taxon>Strigeidida</taxon>
        <taxon>Schistosomatoidea</taxon>
        <taxon>Schistosomatidae</taxon>
        <taxon>Schistosoma</taxon>
    </lineage>
</organism>
<keyword evidence="3" id="KW-1185">Reference proteome</keyword>